<comment type="caution">
    <text evidence="2">The sequence shown here is derived from an EMBL/GenBank/DDBJ whole genome shotgun (WGS) entry which is preliminary data.</text>
</comment>
<dbReference type="SUPFAM" id="SSF55315">
    <property type="entry name" value="L30e-like"/>
    <property type="match status" value="1"/>
</dbReference>
<dbReference type="Pfam" id="PF01248">
    <property type="entry name" value="Ribosomal_L7Ae"/>
    <property type="match status" value="1"/>
</dbReference>
<evidence type="ECO:0000313" key="2">
    <source>
        <dbReference type="EMBL" id="MCC2211542.1"/>
    </source>
</evidence>
<feature type="domain" description="Ribosomal protein eL8/eL30/eS12/Gadd45" evidence="1">
    <location>
        <begin position="7"/>
        <end position="91"/>
    </location>
</feature>
<dbReference type="EMBL" id="JAJEQM010000019">
    <property type="protein sequence ID" value="MCC2211542.1"/>
    <property type="molecule type" value="Genomic_DNA"/>
</dbReference>
<keyword evidence="3" id="KW-1185">Reference proteome</keyword>
<gene>
    <name evidence="2" type="ORF">LKE05_12205</name>
</gene>
<reference evidence="2 3" key="1">
    <citation type="submission" date="2021-10" db="EMBL/GenBank/DDBJ databases">
        <title>Anaerobic single-cell dispensing facilitates the cultivation of human gut bacteria.</title>
        <authorList>
            <person name="Afrizal A."/>
        </authorList>
    </citation>
    <scope>NUCLEOTIDE SEQUENCE [LARGE SCALE GENOMIC DNA]</scope>
    <source>
        <strain evidence="2 3">CLA-AA-H232</strain>
    </source>
</reference>
<dbReference type="InterPro" id="IPR029064">
    <property type="entry name" value="Ribosomal_eL30-like_sf"/>
</dbReference>
<name>A0AAE3E0E4_9FIRM</name>
<sequence length="100" mass="10666">MNNKFLGMLGLAKRAGKVQTGEDICSKAVKSGVSKLIIVACDASDNTKKSITDSCKFYKTKFVEAGSKAELGKFTGADSRAVVSVNDDNFAKAILDRLND</sequence>
<dbReference type="Proteomes" id="UP001198242">
    <property type="component" value="Unassembled WGS sequence"/>
</dbReference>
<protein>
    <submittedName>
        <fullName evidence="2">Ribosomal L7Ae/L30e/S12e/Gadd45 family protein</fullName>
    </submittedName>
</protein>
<evidence type="ECO:0000259" key="1">
    <source>
        <dbReference type="Pfam" id="PF01248"/>
    </source>
</evidence>
<evidence type="ECO:0000313" key="3">
    <source>
        <dbReference type="Proteomes" id="UP001198242"/>
    </source>
</evidence>
<accession>A0AAE3E0E4</accession>
<dbReference type="AlphaFoldDB" id="A0AAE3E0E4"/>
<proteinExistence type="predicted"/>
<organism evidence="2 3">
    <name type="scientific">Hominilimicola fabiformis</name>
    <dbReference type="NCBI Taxonomy" id="2885356"/>
    <lineage>
        <taxon>Bacteria</taxon>
        <taxon>Bacillati</taxon>
        <taxon>Bacillota</taxon>
        <taxon>Clostridia</taxon>
        <taxon>Eubacteriales</taxon>
        <taxon>Oscillospiraceae</taxon>
        <taxon>Hominilimicola</taxon>
    </lineage>
</organism>
<dbReference type="InterPro" id="IPR004038">
    <property type="entry name" value="Ribosomal_eL8/eL30/eS12/Gad45"/>
</dbReference>
<dbReference type="RefSeq" id="WP_022230143.1">
    <property type="nucleotide sequence ID" value="NZ_JAJEQM010000019.1"/>
</dbReference>
<dbReference type="Gene3D" id="3.30.1330.30">
    <property type="match status" value="1"/>
</dbReference>